<name>A0ABW1UQ83_9LACO</name>
<keyword evidence="2" id="KW-1185">Reference proteome</keyword>
<dbReference type="EMBL" id="JBHSSM010000016">
    <property type="protein sequence ID" value="MFC6315210.1"/>
    <property type="molecule type" value="Genomic_DNA"/>
</dbReference>
<dbReference type="Proteomes" id="UP001596310">
    <property type="component" value="Unassembled WGS sequence"/>
</dbReference>
<reference evidence="2" key="1">
    <citation type="journal article" date="2019" name="Int. J. Syst. Evol. Microbiol.">
        <title>The Global Catalogue of Microorganisms (GCM) 10K type strain sequencing project: providing services to taxonomists for standard genome sequencing and annotation.</title>
        <authorList>
            <consortium name="The Broad Institute Genomics Platform"/>
            <consortium name="The Broad Institute Genome Sequencing Center for Infectious Disease"/>
            <person name="Wu L."/>
            <person name="Ma J."/>
        </authorList>
    </citation>
    <scope>NUCLEOTIDE SEQUENCE [LARGE SCALE GENOMIC DNA]</scope>
    <source>
        <strain evidence="2">CCM 8897</strain>
    </source>
</reference>
<sequence length="77" mass="9139">MKEKSNESKAINFPGLLNRLENTYNFNKENVYPNRLDDVVADIKKIEAKYNLRPRQLESVVRFTRVESELARLLDQR</sequence>
<protein>
    <submittedName>
        <fullName evidence="1">Uncharacterized protein</fullName>
    </submittedName>
</protein>
<comment type="caution">
    <text evidence="1">The sequence shown here is derived from an EMBL/GenBank/DDBJ whole genome shotgun (WGS) entry which is preliminary data.</text>
</comment>
<evidence type="ECO:0000313" key="2">
    <source>
        <dbReference type="Proteomes" id="UP001596310"/>
    </source>
</evidence>
<gene>
    <name evidence="1" type="ORF">ACFQHW_06430</name>
</gene>
<accession>A0ABW1UQ83</accession>
<dbReference type="RefSeq" id="WP_125598125.1">
    <property type="nucleotide sequence ID" value="NZ_JBHSSM010000016.1"/>
</dbReference>
<proteinExistence type="predicted"/>
<organism evidence="1 2">
    <name type="scientific">Lapidilactobacillus achengensis</name>
    <dbReference type="NCBI Taxonomy" id="2486000"/>
    <lineage>
        <taxon>Bacteria</taxon>
        <taxon>Bacillati</taxon>
        <taxon>Bacillota</taxon>
        <taxon>Bacilli</taxon>
        <taxon>Lactobacillales</taxon>
        <taxon>Lactobacillaceae</taxon>
        <taxon>Lapidilactobacillus</taxon>
    </lineage>
</organism>
<evidence type="ECO:0000313" key="1">
    <source>
        <dbReference type="EMBL" id="MFC6315210.1"/>
    </source>
</evidence>